<keyword evidence="1" id="KW-0732">Signal</keyword>
<dbReference type="EMBL" id="LXSF01000001">
    <property type="protein sequence ID" value="OAM18374.1"/>
    <property type="molecule type" value="Genomic_DNA"/>
</dbReference>
<dbReference type="RefSeq" id="WP_064104014.1">
    <property type="nucleotide sequence ID" value="NZ_LXSF01000001.1"/>
</dbReference>
<proteinExistence type="predicted"/>
<accession>A0A1A9RJ34</accession>
<evidence type="ECO:0000313" key="3">
    <source>
        <dbReference type="Proteomes" id="UP000078003"/>
    </source>
</evidence>
<dbReference type="AlphaFoldDB" id="A0A1A9RJ34"/>
<gene>
    <name evidence="2" type="ORF">A7P85_01470</name>
</gene>
<evidence type="ECO:0000256" key="1">
    <source>
        <dbReference type="SAM" id="SignalP"/>
    </source>
</evidence>
<feature type="chain" id="PRO_5008395895" evidence="1">
    <location>
        <begin position="22"/>
        <end position="105"/>
    </location>
</feature>
<feature type="signal peptide" evidence="1">
    <location>
        <begin position="1"/>
        <end position="21"/>
    </location>
</feature>
<dbReference type="Proteomes" id="UP000078003">
    <property type="component" value="Unassembled WGS sequence"/>
</dbReference>
<organism evidence="2 3">
    <name type="scientific">Eikenella corrodens</name>
    <dbReference type="NCBI Taxonomy" id="539"/>
    <lineage>
        <taxon>Bacteria</taxon>
        <taxon>Pseudomonadati</taxon>
        <taxon>Pseudomonadota</taxon>
        <taxon>Betaproteobacteria</taxon>
        <taxon>Neisseriales</taxon>
        <taxon>Neisseriaceae</taxon>
        <taxon>Eikenella</taxon>
    </lineage>
</organism>
<protein>
    <submittedName>
        <fullName evidence="2">Uncharacterized protein</fullName>
    </submittedName>
</protein>
<evidence type="ECO:0000313" key="2">
    <source>
        <dbReference type="EMBL" id="OAM18374.1"/>
    </source>
</evidence>
<sequence length="105" mass="11667">MKKYLFAAAVLAAVAAPAAQAKTLQQMRNEFVSACTQSATSGGSSLNQQMARTLCSCTFDETGKQYGTRWKATLDAYDRTGNDPQFESRMRHNTEACINRHLNRR</sequence>
<name>A0A1A9RJ34_EIKCO</name>
<comment type="caution">
    <text evidence="2">The sequence shown here is derived from an EMBL/GenBank/DDBJ whole genome shotgun (WGS) entry which is preliminary data.</text>
</comment>
<reference evidence="3" key="1">
    <citation type="submission" date="2016-05" db="EMBL/GenBank/DDBJ databases">
        <title>Draft genome of Corynebacterium afermentans subsp. afermentans LCDC 88199T.</title>
        <authorList>
            <person name="Bernier A.-M."/>
            <person name="Bernard K."/>
        </authorList>
    </citation>
    <scope>NUCLEOTIDE SEQUENCE [LARGE SCALE GENOMIC DNA]</scope>
    <source>
        <strain evidence="3">NML01-0328</strain>
    </source>
</reference>